<reference evidence="1 2" key="1">
    <citation type="submission" date="2014-02" db="EMBL/GenBank/DDBJ databases">
        <title>Single nucleus genome sequencing reveals high similarity among nuclei of an endomycorrhizal fungus.</title>
        <authorList>
            <person name="Lin K."/>
            <person name="Geurts R."/>
            <person name="Zhang Z."/>
            <person name="Limpens E."/>
            <person name="Saunders D.G."/>
            <person name="Mu D."/>
            <person name="Pang E."/>
            <person name="Cao H."/>
            <person name="Cha H."/>
            <person name="Lin T."/>
            <person name="Zhou Q."/>
            <person name="Shang Y."/>
            <person name="Li Y."/>
            <person name="Ivanov S."/>
            <person name="Sharma T."/>
            <person name="Velzen R.V."/>
            <person name="Ruijter N.D."/>
            <person name="Aanen D.K."/>
            <person name="Win J."/>
            <person name="Kamoun S."/>
            <person name="Bisseling T."/>
            <person name="Huang S."/>
        </authorList>
    </citation>
    <scope>NUCLEOTIDE SEQUENCE [LARGE SCALE GENOMIC DNA]</scope>
    <source>
        <strain evidence="2">DAOM197198w</strain>
    </source>
</reference>
<evidence type="ECO:0000313" key="1">
    <source>
        <dbReference type="EMBL" id="EXX78808.1"/>
    </source>
</evidence>
<keyword evidence="2" id="KW-1185">Reference proteome</keyword>
<dbReference type="EMBL" id="JEMT01007976">
    <property type="protein sequence ID" value="EXX78808.1"/>
    <property type="molecule type" value="Genomic_DNA"/>
</dbReference>
<accession>A0A015NHB9</accession>
<protein>
    <submittedName>
        <fullName evidence="1">Uncharacterized protein</fullName>
    </submittedName>
</protein>
<dbReference type="AlphaFoldDB" id="A0A015NHB9"/>
<comment type="caution">
    <text evidence="1">The sequence shown here is derived from an EMBL/GenBank/DDBJ whole genome shotgun (WGS) entry which is preliminary data.</text>
</comment>
<evidence type="ECO:0000313" key="2">
    <source>
        <dbReference type="Proteomes" id="UP000022910"/>
    </source>
</evidence>
<proteinExistence type="predicted"/>
<organism evidence="1 2">
    <name type="scientific">Rhizophagus irregularis (strain DAOM 197198w)</name>
    <name type="common">Glomus intraradices</name>
    <dbReference type="NCBI Taxonomy" id="1432141"/>
    <lineage>
        <taxon>Eukaryota</taxon>
        <taxon>Fungi</taxon>
        <taxon>Fungi incertae sedis</taxon>
        <taxon>Mucoromycota</taxon>
        <taxon>Glomeromycotina</taxon>
        <taxon>Glomeromycetes</taxon>
        <taxon>Glomerales</taxon>
        <taxon>Glomeraceae</taxon>
        <taxon>Rhizophagus</taxon>
    </lineage>
</organism>
<sequence length="146" mass="15600">MADEEHGNPFPGCSGVGFALTPTLSRRERGWYGVRGDLRSIAWGNSVGEALMRGSQGYDVGADAALTPTLSRRERGWYGVRGDPGSIAWGNRVGEALTRGSRGYDKGACAALTPTLSRGERGPYGAKRSYGVALAERQSKLLSQQH</sequence>
<gene>
    <name evidence="1" type="ORF">RirG_011700</name>
</gene>
<dbReference type="HOGENOM" id="CLU_1778471_0_0_1"/>
<name>A0A015NHB9_RHIIW</name>
<dbReference type="Proteomes" id="UP000022910">
    <property type="component" value="Unassembled WGS sequence"/>
</dbReference>